<dbReference type="EMBL" id="CP012390">
    <property type="protein sequence ID" value="ALE19149.1"/>
    <property type="molecule type" value="Genomic_DNA"/>
</dbReference>
<dbReference type="GO" id="GO:0016042">
    <property type="term" value="P:lipid catabolic process"/>
    <property type="evidence" value="ECO:0007669"/>
    <property type="project" value="InterPro"/>
</dbReference>
<name>A0A0M4MCJ0_9ACTN</name>
<sequence>MSQPRRRVSKIILSLSLTATMVAGLGYGVAGASNFDVADKPLDLGNPEVGMTIEQSQFIAHQLRPVPLKLKLKKGPRPAMPKWVASDLDDDPFMKDDAWRYVRKGYKQGQIIRKRESIWSKAYFPGSRAIQYAFVSYDSRGYPMTATATLVLPPHAKENANILQWNQFINSSGPKCKVTTQLNQPDSWGIVNSPIQIMSAALILGHPVLFTDAEGPRNSYAINRLASHVLLDSMRMVHKQKDFPLRQSHFVSMGISHGGLQTGYAAVEQPHYAPELTPYIEQFIVNEGAPDFIKLAHSLGLYGDFSKVPSPWAGFLVSFIVGAIREYGDMVPHMEHWLTPYGKTVVKTSRNLCMPFSTVAGGGGLLKYMVKDGFFKSTTFKTMMQIAKDSSSFYYPGAPKAPTLLIHGTTDEILFQADQDKALWQRYCKAGTNTVYQQVPLGTHFTTPVVSLPRMVVQTLLSLNGVRQIPSCKIPMIL</sequence>
<dbReference type="GO" id="GO:0004806">
    <property type="term" value="F:triacylglycerol lipase activity"/>
    <property type="evidence" value="ECO:0007669"/>
    <property type="project" value="InterPro"/>
</dbReference>
<proteinExistence type="predicted"/>
<dbReference type="PANTHER" id="PTHR34853:SF1">
    <property type="entry name" value="LIPASE 5"/>
    <property type="match status" value="1"/>
</dbReference>
<dbReference type="KEGG" id="cbq:AL705_05550"/>
<dbReference type="InterPro" id="IPR005152">
    <property type="entry name" value="Lipase_secreted"/>
</dbReference>
<dbReference type="OrthoDB" id="9798122at2"/>
<dbReference type="Gene3D" id="1.10.260.130">
    <property type="match status" value="1"/>
</dbReference>
<dbReference type="AlphaFoldDB" id="A0A0M4MCJ0"/>
<dbReference type="SUPFAM" id="SSF53474">
    <property type="entry name" value="alpha/beta-Hydrolases"/>
    <property type="match status" value="1"/>
</dbReference>
<dbReference type="PANTHER" id="PTHR34853">
    <property type="match status" value="1"/>
</dbReference>
<dbReference type="Gene3D" id="3.40.50.1820">
    <property type="entry name" value="alpha/beta hydrolase"/>
    <property type="match status" value="1"/>
</dbReference>
<evidence type="ECO:0000313" key="2">
    <source>
        <dbReference type="Proteomes" id="UP000068137"/>
    </source>
</evidence>
<organism evidence="1 2">
    <name type="scientific">Lawsonella clevelandensis</name>
    <dbReference type="NCBI Taxonomy" id="1528099"/>
    <lineage>
        <taxon>Bacteria</taxon>
        <taxon>Bacillati</taxon>
        <taxon>Actinomycetota</taxon>
        <taxon>Actinomycetes</taxon>
        <taxon>Mycobacteriales</taxon>
        <taxon>Lawsonellaceae</taxon>
        <taxon>Lawsonella</taxon>
    </lineage>
</organism>
<accession>A0A0M4MCJ0</accession>
<protein>
    <recommendedName>
        <fullName evidence="3">Inactive lipase</fullName>
    </recommendedName>
</protein>
<evidence type="ECO:0008006" key="3">
    <source>
        <dbReference type="Google" id="ProtNLM"/>
    </source>
</evidence>
<dbReference type="RefSeq" id="WP_053962165.1">
    <property type="nucleotide sequence ID" value="NZ_CP009312.1"/>
</dbReference>
<gene>
    <name evidence="1" type="ORF">AL705_05550</name>
</gene>
<evidence type="ECO:0000313" key="1">
    <source>
        <dbReference type="EMBL" id="ALE19149.1"/>
    </source>
</evidence>
<dbReference type="Proteomes" id="UP000068137">
    <property type="component" value="Chromosome"/>
</dbReference>
<dbReference type="GeneID" id="84895003"/>
<reference evidence="1 2" key="1">
    <citation type="journal article" date="2015" name="Genome Announc.">
        <title>Complete Genome Sequences for Two Strains of a Novel Fastidious, Partially Acid-Fast, Gram-Positive Corynebacterineae Bacterium, Derived from Human Clinical Samples.</title>
        <authorList>
            <person name="Nicholson A.C."/>
            <person name="Bell M."/>
            <person name="Humrighouse B.W."/>
            <person name="McQuiston J.R."/>
        </authorList>
    </citation>
    <scope>NUCLEOTIDE SEQUENCE [LARGE SCALE GENOMIC DNA]</scope>
    <source>
        <strain evidence="1 2">X1698</strain>
    </source>
</reference>
<dbReference type="InterPro" id="IPR029058">
    <property type="entry name" value="AB_hydrolase_fold"/>
</dbReference>
<dbReference type="STRING" id="1528099.AL705_05550"/>
<dbReference type="Pfam" id="PF03583">
    <property type="entry name" value="LIP"/>
    <property type="match status" value="1"/>
</dbReference>